<dbReference type="InterPro" id="IPR002110">
    <property type="entry name" value="Ankyrin_rpt"/>
</dbReference>
<dbReference type="Proteomes" id="UP000481153">
    <property type="component" value="Unassembled WGS sequence"/>
</dbReference>
<evidence type="ECO:0000313" key="2">
    <source>
        <dbReference type="Proteomes" id="UP000481153"/>
    </source>
</evidence>
<dbReference type="Gene3D" id="1.25.40.20">
    <property type="entry name" value="Ankyrin repeat-containing domain"/>
    <property type="match status" value="1"/>
</dbReference>
<name>A0A6G0WV94_9STRA</name>
<sequence length="240" mass="27388">MQQTLGSTALMRFIFEFQTGYPQLLRPFAQYIRCYDDYAELFLTQDTSMFVESMLALDKILRPYLAIEPLLSPQRVDAFLHCFPSLAHNVFSYAIWAGHLDLLGLMVPRVGYICHNTTDIAAFLGQMDVLVYLEAQNLAKFSSKSLHWACYQGHLKVVEFLSPRVPVSETIAMDAAAMNGHFEIVKFLHANRSEGCTTEAMDQAAARGHLEIVKFCTANEAKVVHRLQSTRRRRMDIWML</sequence>
<organism evidence="1 2">
    <name type="scientific">Aphanomyces euteiches</name>
    <dbReference type="NCBI Taxonomy" id="100861"/>
    <lineage>
        <taxon>Eukaryota</taxon>
        <taxon>Sar</taxon>
        <taxon>Stramenopiles</taxon>
        <taxon>Oomycota</taxon>
        <taxon>Saprolegniomycetes</taxon>
        <taxon>Saprolegniales</taxon>
        <taxon>Verrucalvaceae</taxon>
        <taxon>Aphanomyces</taxon>
    </lineage>
</organism>
<dbReference type="PANTHER" id="PTHR46586">
    <property type="entry name" value="ANKYRIN REPEAT-CONTAINING PROTEIN"/>
    <property type="match status" value="1"/>
</dbReference>
<keyword evidence="2" id="KW-1185">Reference proteome</keyword>
<gene>
    <name evidence="1" type="ORF">Ae201684_011339</name>
</gene>
<dbReference type="PANTHER" id="PTHR46586:SF3">
    <property type="entry name" value="ANKYRIN REPEAT-CONTAINING PROTEIN"/>
    <property type="match status" value="1"/>
</dbReference>
<accession>A0A6G0WV94</accession>
<proteinExistence type="predicted"/>
<dbReference type="InterPro" id="IPR052050">
    <property type="entry name" value="SecEffector_AnkRepeat"/>
</dbReference>
<dbReference type="Pfam" id="PF12796">
    <property type="entry name" value="Ank_2"/>
    <property type="match status" value="1"/>
</dbReference>
<evidence type="ECO:0000313" key="1">
    <source>
        <dbReference type="EMBL" id="KAF0731438.1"/>
    </source>
</evidence>
<protein>
    <submittedName>
        <fullName evidence="1">Uncharacterized protein</fullName>
    </submittedName>
</protein>
<dbReference type="VEuPathDB" id="FungiDB:AeMF1_003008"/>
<reference evidence="1 2" key="1">
    <citation type="submission" date="2019-07" db="EMBL/GenBank/DDBJ databases">
        <title>Genomics analysis of Aphanomyces spp. identifies a new class of oomycete effector associated with host adaptation.</title>
        <authorList>
            <person name="Gaulin E."/>
        </authorList>
    </citation>
    <scope>NUCLEOTIDE SEQUENCE [LARGE SCALE GENOMIC DNA]</scope>
    <source>
        <strain evidence="1 2">ATCC 201684</strain>
    </source>
</reference>
<dbReference type="AlphaFoldDB" id="A0A6G0WV94"/>
<comment type="caution">
    <text evidence="1">The sequence shown here is derived from an EMBL/GenBank/DDBJ whole genome shotgun (WGS) entry which is preliminary data.</text>
</comment>
<dbReference type="SUPFAM" id="SSF48403">
    <property type="entry name" value="Ankyrin repeat"/>
    <property type="match status" value="1"/>
</dbReference>
<dbReference type="EMBL" id="VJMJ01000143">
    <property type="protein sequence ID" value="KAF0731438.1"/>
    <property type="molecule type" value="Genomic_DNA"/>
</dbReference>
<dbReference type="InterPro" id="IPR036770">
    <property type="entry name" value="Ankyrin_rpt-contain_sf"/>
</dbReference>